<accession>A0A3D6BQJ3</accession>
<dbReference type="Proteomes" id="UP000263268">
    <property type="component" value="Unassembled WGS sequence"/>
</dbReference>
<organism evidence="1 2">
    <name type="scientific">Xanthomarina gelatinilytica</name>
    <dbReference type="NCBI Taxonomy" id="1137281"/>
    <lineage>
        <taxon>Bacteria</taxon>
        <taxon>Pseudomonadati</taxon>
        <taxon>Bacteroidota</taxon>
        <taxon>Flavobacteriia</taxon>
        <taxon>Flavobacteriales</taxon>
        <taxon>Flavobacteriaceae</taxon>
        <taxon>Xanthomarina</taxon>
    </lineage>
</organism>
<proteinExistence type="predicted"/>
<comment type="caution">
    <text evidence="1">The sequence shown here is derived from an EMBL/GenBank/DDBJ whole genome shotgun (WGS) entry which is preliminary data.</text>
</comment>
<dbReference type="EMBL" id="DPRK01000128">
    <property type="protein sequence ID" value="HCY81530.1"/>
    <property type="molecule type" value="Genomic_DNA"/>
</dbReference>
<reference evidence="1 2" key="1">
    <citation type="journal article" date="2018" name="Nat. Biotechnol.">
        <title>A standardized bacterial taxonomy based on genome phylogeny substantially revises the tree of life.</title>
        <authorList>
            <person name="Parks D.H."/>
            <person name="Chuvochina M."/>
            <person name="Waite D.W."/>
            <person name="Rinke C."/>
            <person name="Skarshewski A."/>
            <person name="Chaumeil P.A."/>
            <person name="Hugenholtz P."/>
        </authorList>
    </citation>
    <scope>NUCLEOTIDE SEQUENCE [LARGE SCALE GENOMIC DNA]</scope>
    <source>
        <strain evidence="1">UBA10227</strain>
    </source>
</reference>
<sequence>MIYLEKEDLVTFAFERFIDESSGDTTGEGETIQQVRDRVLDDVEEKNIALISSYIGTRYDAVLIFDEDAPIRNELLLTVLVKLCVYDIIRRNAARKVPTDYKDEYDKAIELLEKIATGRLPVNGLPEAVDDEGNPITSNS</sequence>
<feature type="non-terminal residue" evidence="1">
    <location>
        <position position="140"/>
    </location>
</feature>
<name>A0A3D6BQJ3_9FLAO</name>
<gene>
    <name evidence="1" type="ORF">DHV22_08000</name>
</gene>
<evidence type="ECO:0000313" key="1">
    <source>
        <dbReference type="EMBL" id="HCY81530.1"/>
    </source>
</evidence>
<protein>
    <recommendedName>
        <fullName evidence="3">DUF1320 domain-containing protein</fullName>
    </recommendedName>
</protein>
<evidence type="ECO:0000313" key="2">
    <source>
        <dbReference type="Proteomes" id="UP000263268"/>
    </source>
</evidence>
<evidence type="ECO:0008006" key="3">
    <source>
        <dbReference type="Google" id="ProtNLM"/>
    </source>
</evidence>
<dbReference type="InterPro" id="IPR009752">
    <property type="entry name" value="Phage_Mu_GpJ"/>
</dbReference>
<dbReference type="AlphaFoldDB" id="A0A3D6BQJ3"/>
<dbReference type="Pfam" id="PF07030">
    <property type="entry name" value="Phage_Mu_Gp36"/>
    <property type="match status" value="1"/>
</dbReference>